<dbReference type="Proteomes" id="UP000807353">
    <property type="component" value="Unassembled WGS sequence"/>
</dbReference>
<name>A0A9P5XVE2_9AGAR</name>
<dbReference type="EMBL" id="MU150372">
    <property type="protein sequence ID" value="KAF9457424.1"/>
    <property type="molecule type" value="Genomic_DNA"/>
</dbReference>
<comment type="caution">
    <text evidence="2">The sequence shown here is derived from an EMBL/GenBank/DDBJ whole genome shotgun (WGS) entry which is preliminary data.</text>
</comment>
<keyword evidence="3" id="KW-1185">Reference proteome</keyword>
<dbReference type="AlphaFoldDB" id="A0A9P5XVE2"/>
<feature type="transmembrane region" description="Helical" evidence="1">
    <location>
        <begin position="12"/>
        <end position="30"/>
    </location>
</feature>
<evidence type="ECO:0000256" key="1">
    <source>
        <dbReference type="SAM" id="Phobius"/>
    </source>
</evidence>
<protein>
    <submittedName>
        <fullName evidence="2">Uncharacterized protein</fullName>
    </submittedName>
</protein>
<keyword evidence="1" id="KW-1133">Transmembrane helix</keyword>
<evidence type="ECO:0000313" key="3">
    <source>
        <dbReference type="Proteomes" id="UP000807353"/>
    </source>
</evidence>
<keyword evidence="1" id="KW-0472">Membrane</keyword>
<evidence type="ECO:0000313" key="2">
    <source>
        <dbReference type="EMBL" id="KAF9457424.1"/>
    </source>
</evidence>
<sequence>MTSNVGVCYIPRAVSFGQAALWLAFVLYSARHVAFVPARRALLFTKAHLEHSSFPFSYQLPAAGDSGVFRGSDPNL</sequence>
<keyword evidence="1" id="KW-0812">Transmembrane</keyword>
<reference evidence="2" key="1">
    <citation type="submission" date="2020-11" db="EMBL/GenBank/DDBJ databases">
        <authorList>
            <consortium name="DOE Joint Genome Institute"/>
            <person name="Ahrendt S."/>
            <person name="Riley R."/>
            <person name="Andreopoulos W."/>
            <person name="Labutti K."/>
            <person name="Pangilinan J."/>
            <person name="Ruiz-Duenas F.J."/>
            <person name="Barrasa J.M."/>
            <person name="Sanchez-Garcia M."/>
            <person name="Camarero S."/>
            <person name="Miyauchi S."/>
            <person name="Serrano A."/>
            <person name="Linde D."/>
            <person name="Babiker R."/>
            <person name="Drula E."/>
            <person name="Ayuso-Fernandez I."/>
            <person name="Pacheco R."/>
            <person name="Padilla G."/>
            <person name="Ferreira P."/>
            <person name="Barriuso J."/>
            <person name="Kellner H."/>
            <person name="Castanera R."/>
            <person name="Alfaro M."/>
            <person name="Ramirez L."/>
            <person name="Pisabarro A.G."/>
            <person name="Kuo A."/>
            <person name="Tritt A."/>
            <person name="Lipzen A."/>
            <person name="He G."/>
            <person name="Yan M."/>
            <person name="Ng V."/>
            <person name="Cullen D."/>
            <person name="Martin F."/>
            <person name="Rosso M.-N."/>
            <person name="Henrissat B."/>
            <person name="Hibbett D."/>
            <person name="Martinez A.T."/>
            <person name="Grigoriev I.V."/>
        </authorList>
    </citation>
    <scope>NUCLEOTIDE SEQUENCE</scope>
    <source>
        <strain evidence="2">CBS 247.69</strain>
    </source>
</reference>
<organism evidence="2 3">
    <name type="scientific">Collybia nuda</name>
    <dbReference type="NCBI Taxonomy" id="64659"/>
    <lineage>
        <taxon>Eukaryota</taxon>
        <taxon>Fungi</taxon>
        <taxon>Dikarya</taxon>
        <taxon>Basidiomycota</taxon>
        <taxon>Agaricomycotina</taxon>
        <taxon>Agaricomycetes</taxon>
        <taxon>Agaricomycetidae</taxon>
        <taxon>Agaricales</taxon>
        <taxon>Tricholomatineae</taxon>
        <taxon>Clitocybaceae</taxon>
        <taxon>Collybia</taxon>
    </lineage>
</organism>
<accession>A0A9P5XVE2</accession>
<proteinExistence type="predicted"/>
<gene>
    <name evidence="2" type="ORF">BDZ94DRAFT_1273243</name>
</gene>